<evidence type="ECO:0000256" key="1">
    <source>
        <dbReference type="RuleBase" id="RU004508"/>
    </source>
</evidence>
<protein>
    <submittedName>
        <fullName evidence="2">DegT/DnrJ/EryC1/StrS family aminotransferase</fullName>
    </submittedName>
</protein>
<dbReference type="GO" id="GO:0008483">
    <property type="term" value="F:transaminase activity"/>
    <property type="evidence" value="ECO:0007669"/>
    <property type="project" value="UniProtKB-KW"/>
</dbReference>
<keyword evidence="2" id="KW-0808">Transferase</keyword>
<evidence type="ECO:0000313" key="2">
    <source>
        <dbReference type="EMBL" id="MCG4959841.1"/>
    </source>
</evidence>
<dbReference type="AlphaFoldDB" id="A0AAW5C468"/>
<dbReference type="Proteomes" id="UP001199750">
    <property type="component" value="Unassembled WGS sequence"/>
</dbReference>
<accession>A0AAW5C468</accession>
<proteinExistence type="inferred from homology"/>
<dbReference type="Pfam" id="PF01041">
    <property type="entry name" value="DegT_DnrJ_EryC1"/>
    <property type="match status" value="1"/>
</dbReference>
<sequence length="314" mass="36818">MNMDCNVIFRGYVINASCELIPKIRISPFSIRQMYFAYPELKEREAGELREYLKKNFNSYAFLPKGRTAISVALDHYDLKKDDVVTILTTSGNFYISSCVTKEIEKKCKWSREVTDSTKVIFINHEFGYAYTEIEKIRKYNLPVIEDCAHTFFTKSPYIGEVGDFVIYSLPKAFPMQLGAILSSRKFDLGKVKVSWELGNYIERRLFSHIKRSEEIKQKRLVNYKLLAERLSFLGISPFFDYKLGTIPGVFLFRWLENIDYPSLKIYMQTNGIECSVFYGQNAFFIPIHDFIQENDIDYMCALLEFFYNQTINK</sequence>
<dbReference type="InterPro" id="IPR000653">
    <property type="entry name" value="DegT/StrS_aminotransferase"/>
</dbReference>
<evidence type="ECO:0000313" key="3">
    <source>
        <dbReference type="Proteomes" id="UP001199750"/>
    </source>
</evidence>
<comment type="similarity">
    <text evidence="1">Belongs to the DegT/DnrJ/EryC1 family.</text>
</comment>
<comment type="caution">
    <text evidence="2">The sequence shown here is derived from an EMBL/GenBank/DDBJ whole genome shotgun (WGS) entry which is preliminary data.</text>
</comment>
<reference evidence="2" key="1">
    <citation type="submission" date="2022-01" db="EMBL/GenBank/DDBJ databases">
        <title>Collection of gut derived symbiotic bacterial strains cultured from healthy donors.</title>
        <authorList>
            <person name="Lin H."/>
            <person name="Kohout C."/>
            <person name="Waligurski E."/>
            <person name="Pamer E.G."/>
        </authorList>
    </citation>
    <scope>NUCLEOTIDE SEQUENCE</scope>
    <source>
        <strain evidence="2">DFI.1.149</strain>
    </source>
</reference>
<name>A0AAW5C468_9BACT</name>
<organism evidence="2 3">
    <name type="scientific">Odoribacter splanchnicus</name>
    <dbReference type="NCBI Taxonomy" id="28118"/>
    <lineage>
        <taxon>Bacteria</taxon>
        <taxon>Pseudomonadati</taxon>
        <taxon>Bacteroidota</taxon>
        <taxon>Bacteroidia</taxon>
        <taxon>Bacteroidales</taxon>
        <taxon>Odoribacteraceae</taxon>
        <taxon>Odoribacter</taxon>
    </lineage>
</organism>
<keyword evidence="2" id="KW-0032">Aminotransferase</keyword>
<keyword evidence="1" id="KW-0663">Pyridoxal phosphate</keyword>
<dbReference type="EMBL" id="JAKNDN010000013">
    <property type="protein sequence ID" value="MCG4959841.1"/>
    <property type="molecule type" value="Genomic_DNA"/>
</dbReference>
<gene>
    <name evidence="2" type="ORF">L0P03_08270</name>
</gene>
<dbReference type="RefSeq" id="WP_217778105.1">
    <property type="nucleotide sequence ID" value="NZ_JAHOOV010000001.1"/>
</dbReference>